<dbReference type="EMBL" id="JAVRRA010027463">
    <property type="protein sequence ID" value="KAK5063709.1"/>
    <property type="molecule type" value="Genomic_DNA"/>
</dbReference>
<proteinExistence type="predicted"/>
<dbReference type="InterPro" id="IPR002848">
    <property type="entry name" value="Translin_fam"/>
</dbReference>
<name>A0ABR0JH20_9PEZI</name>
<feature type="non-terminal residue" evidence="1">
    <location>
        <position position="161"/>
    </location>
</feature>
<comment type="caution">
    <text evidence="1">The sequence shown here is derived from an EMBL/GenBank/DDBJ whole genome shotgun (WGS) entry which is preliminary data.</text>
</comment>
<dbReference type="PANTHER" id="PTHR10741">
    <property type="entry name" value="TRANSLIN AND TRANSLIN ASSOCIATED PROTEIN X"/>
    <property type="match status" value="1"/>
</dbReference>
<dbReference type="InterPro" id="IPR036081">
    <property type="entry name" value="Translin_sf"/>
</dbReference>
<accession>A0ABR0JH20</accession>
<sequence length="161" mass="18545">MGQKRTYREIMDQSEDNKAVSPFLSMFETFRAELDEHHDRRERVIKASRDITAASKKIIFSLQRARALKQTIPQGIQKANKQYYEIISAQYNAVSKDLQGLDAYRYSGQITGGNQEFMEAASFQYYLERQSLISLEESRAKLHGFIGESGSLMLTLDDYLL</sequence>
<gene>
    <name evidence="1" type="ORF">LTR16_010204</name>
</gene>
<keyword evidence="2" id="KW-1185">Reference proteome</keyword>
<dbReference type="Proteomes" id="UP001357485">
    <property type="component" value="Unassembled WGS sequence"/>
</dbReference>
<dbReference type="InterPro" id="IPR016068">
    <property type="entry name" value="Translin_N"/>
</dbReference>
<dbReference type="Pfam" id="PF01997">
    <property type="entry name" value="Translin"/>
    <property type="match status" value="1"/>
</dbReference>
<dbReference type="CDD" id="cd14820">
    <property type="entry name" value="TRAX"/>
    <property type="match status" value="1"/>
</dbReference>
<evidence type="ECO:0000313" key="2">
    <source>
        <dbReference type="Proteomes" id="UP001357485"/>
    </source>
</evidence>
<reference evidence="1 2" key="1">
    <citation type="submission" date="2023-08" db="EMBL/GenBank/DDBJ databases">
        <title>Black Yeasts Isolated from many extreme environments.</title>
        <authorList>
            <person name="Coleine C."/>
            <person name="Stajich J.E."/>
            <person name="Selbmann L."/>
        </authorList>
    </citation>
    <scope>NUCLEOTIDE SEQUENCE [LARGE SCALE GENOMIC DNA]</scope>
    <source>
        <strain evidence="1 2">CCFEE 536</strain>
    </source>
</reference>
<protein>
    <submittedName>
        <fullName evidence="1">Uncharacterized protein</fullName>
    </submittedName>
</protein>
<organism evidence="1 2">
    <name type="scientific">Cryomyces antarcticus</name>
    <dbReference type="NCBI Taxonomy" id="329879"/>
    <lineage>
        <taxon>Eukaryota</taxon>
        <taxon>Fungi</taxon>
        <taxon>Dikarya</taxon>
        <taxon>Ascomycota</taxon>
        <taxon>Pezizomycotina</taxon>
        <taxon>Dothideomycetes</taxon>
        <taxon>Dothideomycetes incertae sedis</taxon>
        <taxon>Cryomyces</taxon>
    </lineage>
</organism>
<evidence type="ECO:0000313" key="1">
    <source>
        <dbReference type="EMBL" id="KAK5063709.1"/>
    </source>
</evidence>
<dbReference type="Gene3D" id="1.20.58.190">
    <property type="entry name" value="Translin, domain 1"/>
    <property type="match status" value="1"/>
</dbReference>
<dbReference type="SUPFAM" id="SSF74784">
    <property type="entry name" value="Translin"/>
    <property type="match status" value="1"/>
</dbReference>